<dbReference type="OrthoDB" id="3770261at2"/>
<reference evidence="1 2" key="1">
    <citation type="submission" date="2019-10" db="EMBL/GenBank/DDBJ databases">
        <title>New species of Slilvanegrellaceae.</title>
        <authorList>
            <person name="Pitt A."/>
            <person name="Hahn M.W."/>
        </authorList>
    </citation>
    <scope>NUCLEOTIDE SEQUENCE [LARGE SCALE GENOMIC DNA]</scope>
    <source>
        <strain evidence="1 2">SP-Ram-0.45-NSY-1</strain>
    </source>
</reference>
<keyword evidence="2" id="KW-1185">Reference proteome</keyword>
<sequence length="265" mass="30277">MEANELISKIINVLQNSRLTINFNSSKLDFTSLLKKGEIYNCFRLSGRPNDLPAYNVGRDSIENSAFQLNNLTDSPYQKLAVTGGYSNSFNPLNRDFQGISRPIYAALDFLGYKHGGASHYGKSFFVLNDYVKHVCTYSPFDIYGNRFNSDYNKLCTFFSFENLIANCQNDFFGYNCFKSLINKANNTNAPIHSNYGKGAEGNYIESHIHGQVKIETDIKNIYISKSELQEIYPKIDMNQNLKLIKEVNSKFPRKSNQDFILFTD</sequence>
<comment type="caution">
    <text evidence="1">The sequence shown here is derived from an EMBL/GenBank/DDBJ whole genome shotgun (WGS) entry which is preliminary data.</text>
</comment>
<accession>A0A6N6VW16</accession>
<dbReference type="Pfam" id="PF12294">
    <property type="entry name" value="DUF3626"/>
    <property type="match status" value="1"/>
</dbReference>
<name>A0A6N6VW16_9BACT</name>
<dbReference type="EMBL" id="WFLM01000001">
    <property type="protein sequence ID" value="KAB8040511.1"/>
    <property type="molecule type" value="Genomic_DNA"/>
</dbReference>
<gene>
    <name evidence="1" type="ORF">GCL60_00930</name>
</gene>
<dbReference type="Proteomes" id="UP000437748">
    <property type="component" value="Unassembled WGS sequence"/>
</dbReference>
<dbReference type="InterPro" id="IPR022074">
    <property type="entry name" value="DUF3626"/>
</dbReference>
<organism evidence="1 2">
    <name type="scientific">Silvanigrella paludirubra</name>
    <dbReference type="NCBI Taxonomy" id="2499159"/>
    <lineage>
        <taxon>Bacteria</taxon>
        <taxon>Pseudomonadati</taxon>
        <taxon>Bdellovibrionota</taxon>
        <taxon>Oligoflexia</taxon>
        <taxon>Silvanigrellales</taxon>
        <taxon>Silvanigrellaceae</taxon>
        <taxon>Silvanigrella</taxon>
    </lineage>
</organism>
<dbReference type="RefSeq" id="WP_153418027.1">
    <property type="nucleotide sequence ID" value="NZ_WFLM01000001.1"/>
</dbReference>
<evidence type="ECO:0000313" key="1">
    <source>
        <dbReference type="EMBL" id="KAB8040511.1"/>
    </source>
</evidence>
<protein>
    <submittedName>
        <fullName evidence="1">DUF3626 domain-containing protein</fullName>
    </submittedName>
</protein>
<evidence type="ECO:0000313" key="2">
    <source>
        <dbReference type="Proteomes" id="UP000437748"/>
    </source>
</evidence>
<dbReference type="AlphaFoldDB" id="A0A6N6VW16"/>
<proteinExistence type="predicted"/>